<evidence type="ECO:0000313" key="1">
    <source>
        <dbReference type="EMBL" id="KAJ1977170.1"/>
    </source>
</evidence>
<evidence type="ECO:0000313" key="2">
    <source>
        <dbReference type="Proteomes" id="UP001151582"/>
    </source>
</evidence>
<keyword evidence="2" id="KW-1185">Reference proteome</keyword>
<comment type="caution">
    <text evidence="1">The sequence shown here is derived from an EMBL/GenBank/DDBJ whole genome shotgun (WGS) entry which is preliminary data.</text>
</comment>
<proteinExistence type="predicted"/>
<dbReference type="OrthoDB" id="2278238at2759"/>
<dbReference type="AlphaFoldDB" id="A0A9W8B5M2"/>
<protein>
    <submittedName>
        <fullName evidence="1">Uncharacterized protein</fullName>
    </submittedName>
</protein>
<sequence length="159" mass="17248">METIDCSECAGCGSSGVDWTSLAPHDRPSQAIARASQTLVAPLSTEAERHAALDRVCQALARSAYTSYMALAAILTWYRSDQAGFLAFAQQCADQGLLGHLLAWAWAYSHEDPARLVAQVREKDSALAEYVNAQAEWYEVVNHQAPGSCGRLERAHAPV</sequence>
<dbReference type="EMBL" id="JANBQB010000369">
    <property type="protein sequence ID" value="KAJ1977170.1"/>
    <property type="molecule type" value="Genomic_DNA"/>
</dbReference>
<reference evidence="1" key="1">
    <citation type="submission" date="2022-07" db="EMBL/GenBank/DDBJ databases">
        <title>Phylogenomic reconstructions and comparative analyses of Kickxellomycotina fungi.</title>
        <authorList>
            <person name="Reynolds N.K."/>
            <person name="Stajich J.E."/>
            <person name="Barry K."/>
            <person name="Grigoriev I.V."/>
            <person name="Crous P."/>
            <person name="Smith M.E."/>
        </authorList>
    </citation>
    <scope>NUCLEOTIDE SEQUENCE</scope>
    <source>
        <strain evidence="1">RSA 567</strain>
    </source>
</reference>
<gene>
    <name evidence="1" type="ORF">H4R34_003689</name>
</gene>
<organism evidence="1 2">
    <name type="scientific">Dimargaris verticillata</name>
    <dbReference type="NCBI Taxonomy" id="2761393"/>
    <lineage>
        <taxon>Eukaryota</taxon>
        <taxon>Fungi</taxon>
        <taxon>Fungi incertae sedis</taxon>
        <taxon>Zoopagomycota</taxon>
        <taxon>Kickxellomycotina</taxon>
        <taxon>Dimargaritomycetes</taxon>
        <taxon>Dimargaritales</taxon>
        <taxon>Dimargaritaceae</taxon>
        <taxon>Dimargaris</taxon>
    </lineage>
</organism>
<name>A0A9W8B5M2_9FUNG</name>
<dbReference type="Proteomes" id="UP001151582">
    <property type="component" value="Unassembled WGS sequence"/>
</dbReference>
<accession>A0A9W8B5M2</accession>